<comment type="caution">
    <text evidence="1">The sequence shown here is derived from an EMBL/GenBank/DDBJ whole genome shotgun (WGS) entry which is preliminary data.</text>
</comment>
<dbReference type="EMBL" id="JACHOB010000001">
    <property type="protein sequence ID" value="MBB4658393.1"/>
    <property type="molecule type" value="Genomic_DNA"/>
</dbReference>
<accession>A0A840I285</accession>
<dbReference type="Gene3D" id="3.40.50.150">
    <property type="entry name" value="Vaccinia Virus protein VP39"/>
    <property type="match status" value="1"/>
</dbReference>
<sequence length="217" mass="23256">MSEGRRPLALEEREREERRLFSPSAARNRAAIVDAFGSLMPTGGVVLEVASGTGEHGAALCSAYPSLRWLPSEPDEGSRASVAAWAESVPDGCMAAPSDLDVTVPGWWRDVSEVPDGVFCANMIHIALFSACEGLFRGTAALLRPGGRLMLYGPFSRRGVMAESNRRFDASLKARDPGWGVRDLDDALQPLGASLGLHLAEICEMPANNLSVVFEKG</sequence>
<reference evidence="1 2" key="1">
    <citation type="submission" date="2020-08" db="EMBL/GenBank/DDBJ databases">
        <title>Genomic Encyclopedia of Type Strains, Phase IV (KMG-IV): sequencing the most valuable type-strain genomes for metagenomic binning, comparative biology and taxonomic classification.</title>
        <authorList>
            <person name="Goeker M."/>
        </authorList>
    </citation>
    <scope>NUCLEOTIDE SEQUENCE [LARGE SCALE GENOMIC DNA]</scope>
    <source>
        <strain evidence="1 2">DSM 102850</strain>
    </source>
</reference>
<dbReference type="InterPro" id="IPR029063">
    <property type="entry name" value="SAM-dependent_MTases_sf"/>
</dbReference>
<dbReference type="Proteomes" id="UP000563524">
    <property type="component" value="Unassembled WGS sequence"/>
</dbReference>
<organism evidence="1 2">
    <name type="scientific">Parvularcula dongshanensis</name>
    <dbReference type="NCBI Taxonomy" id="1173995"/>
    <lineage>
        <taxon>Bacteria</taxon>
        <taxon>Pseudomonadati</taxon>
        <taxon>Pseudomonadota</taxon>
        <taxon>Alphaproteobacteria</taxon>
        <taxon>Parvularculales</taxon>
        <taxon>Parvularculaceae</taxon>
        <taxon>Parvularcula</taxon>
    </lineage>
</organism>
<dbReference type="PANTHER" id="PTHR20974:SF0">
    <property type="entry name" value="UPF0585 PROTEIN CG18661"/>
    <property type="match status" value="1"/>
</dbReference>
<dbReference type="RefSeq" id="WP_183816178.1">
    <property type="nucleotide sequence ID" value="NZ_JACHOB010000001.1"/>
</dbReference>
<dbReference type="PANTHER" id="PTHR20974">
    <property type="entry name" value="UPF0585 PROTEIN CG18661"/>
    <property type="match status" value="1"/>
</dbReference>
<evidence type="ECO:0000313" key="2">
    <source>
        <dbReference type="Proteomes" id="UP000563524"/>
    </source>
</evidence>
<dbReference type="Pfam" id="PF06080">
    <property type="entry name" value="DUF938"/>
    <property type="match status" value="1"/>
</dbReference>
<keyword evidence="2" id="KW-1185">Reference proteome</keyword>
<gene>
    <name evidence="1" type="ORF">GGQ59_000893</name>
</gene>
<evidence type="ECO:0008006" key="3">
    <source>
        <dbReference type="Google" id="ProtNLM"/>
    </source>
</evidence>
<evidence type="ECO:0000313" key="1">
    <source>
        <dbReference type="EMBL" id="MBB4658393.1"/>
    </source>
</evidence>
<dbReference type="AlphaFoldDB" id="A0A840I285"/>
<dbReference type="InterPro" id="IPR010342">
    <property type="entry name" value="DUF938"/>
</dbReference>
<proteinExistence type="predicted"/>
<protein>
    <recommendedName>
        <fullName evidence="3">SAM-dependent methyltransferase</fullName>
    </recommendedName>
</protein>
<dbReference type="SUPFAM" id="SSF53335">
    <property type="entry name" value="S-adenosyl-L-methionine-dependent methyltransferases"/>
    <property type="match status" value="1"/>
</dbReference>
<name>A0A840I285_9PROT</name>